<evidence type="ECO:0000256" key="5">
    <source>
        <dbReference type="PROSITE-ProRule" id="PRU00325"/>
    </source>
</evidence>
<protein>
    <recommendedName>
        <fullName evidence="6">Protein FAR1-RELATED SEQUENCE</fullName>
    </recommendedName>
</protein>
<dbReference type="PROSITE" id="PS50966">
    <property type="entry name" value="ZF_SWIM"/>
    <property type="match status" value="1"/>
</dbReference>
<dbReference type="AlphaFoldDB" id="A0A8T0QVL5"/>
<sequence length="279" mass="32314">MRDVFTLGMRSTQLSESFNSDIKYYLKSDFDSIRFLKHFERVVQRKRNNELNEKFESRKKEPRIRSRIPMLLQAGKLYIAPIFEAFQAEYERSMAVSVRKLNENNTYTVAIVRSNSDFSSEKECIVVGNPLEQTALCSCEQFNKTGVLCSHGLKVLDKMNIKLLPNHYVLKRWTREARYGIIQDNKGRSIIENPKLDAMLRYKTMSHKFLNLAYQAASFPECCILMDNALDCHGKQIEKRVSASGSILCDPYIVQPEVQQDEDLLSAAHLKKKEVQQKN</sequence>
<evidence type="ECO:0000313" key="9">
    <source>
        <dbReference type="Proteomes" id="UP000823388"/>
    </source>
</evidence>
<comment type="function">
    <text evidence="6">Putative transcription activator involved in regulating light control of development.</text>
</comment>
<evidence type="ECO:0000256" key="6">
    <source>
        <dbReference type="RuleBase" id="RU367018"/>
    </source>
</evidence>
<dbReference type="GO" id="GO:0005634">
    <property type="term" value="C:nucleus"/>
    <property type="evidence" value="ECO:0007669"/>
    <property type="project" value="UniProtKB-SubCell"/>
</dbReference>
<dbReference type="PANTHER" id="PTHR31669:SF281">
    <property type="entry name" value="PROTEIN FAR1-RELATED SEQUENCE"/>
    <property type="match status" value="1"/>
</dbReference>
<keyword evidence="9" id="KW-1185">Reference proteome</keyword>
<proteinExistence type="inferred from homology"/>
<accession>A0A8T0QVL5</accession>
<reference evidence="8" key="1">
    <citation type="submission" date="2020-05" db="EMBL/GenBank/DDBJ databases">
        <title>WGS assembly of Panicum virgatum.</title>
        <authorList>
            <person name="Lovell J.T."/>
            <person name="Jenkins J."/>
            <person name="Shu S."/>
            <person name="Juenger T.E."/>
            <person name="Schmutz J."/>
        </authorList>
    </citation>
    <scope>NUCLEOTIDE SEQUENCE</scope>
    <source>
        <strain evidence="8">AP13</strain>
    </source>
</reference>
<dbReference type="InterPro" id="IPR007527">
    <property type="entry name" value="Znf_SWIM"/>
</dbReference>
<dbReference type="InterPro" id="IPR006564">
    <property type="entry name" value="Znf_PMZ"/>
</dbReference>
<keyword evidence="3 5" id="KW-0863">Zinc-finger</keyword>
<organism evidence="8 9">
    <name type="scientific">Panicum virgatum</name>
    <name type="common">Blackwell switchgrass</name>
    <dbReference type="NCBI Taxonomy" id="38727"/>
    <lineage>
        <taxon>Eukaryota</taxon>
        <taxon>Viridiplantae</taxon>
        <taxon>Streptophyta</taxon>
        <taxon>Embryophyta</taxon>
        <taxon>Tracheophyta</taxon>
        <taxon>Spermatophyta</taxon>
        <taxon>Magnoliopsida</taxon>
        <taxon>Liliopsida</taxon>
        <taxon>Poales</taxon>
        <taxon>Poaceae</taxon>
        <taxon>PACMAD clade</taxon>
        <taxon>Panicoideae</taxon>
        <taxon>Panicodae</taxon>
        <taxon>Paniceae</taxon>
        <taxon>Panicinae</taxon>
        <taxon>Panicum</taxon>
        <taxon>Panicum sect. Hiantes</taxon>
    </lineage>
</organism>
<dbReference type="SMART" id="SM00575">
    <property type="entry name" value="ZnF_PMZ"/>
    <property type="match status" value="1"/>
</dbReference>
<name>A0A8T0QVL5_PANVG</name>
<dbReference type="InterPro" id="IPR031052">
    <property type="entry name" value="FHY3/FAR1"/>
</dbReference>
<comment type="similarity">
    <text evidence="1 6">Belongs to the FHY3/FAR1 family.</text>
</comment>
<dbReference type="GO" id="GO:0006355">
    <property type="term" value="P:regulation of DNA-templated transcription"/>
    <property type="evidence" value="ECO:0007669"/>
    <property type="project" value="UniProtKB-UniRule"/>
</dbReference>
<dbReference type="EMBL" id="CM029048">
    <property type="protein sequence ID" value="KAG2577186.1"/>
    <property type="molecule type" value="Genomic_DNA"/>
</dbReference>
<dbReference type="GO" id="GO:0008270">
    <property type="term" value="F:zinc ion binding"/>
    <property type="evidence" value="ECO:0007669"/>
    <property type="project" value="UniProtKB-UniRule"/>
</dbReference>
<feature type="domain" description="SWIM-type" evidence="7">
    <location>
        <begin position="107"/>
        <end position="160"/>
    </location>
</feature>
<evidence type="ECO:0000259" key="7">
    <source>
        <dbReference type="PROSITE" id="PS50966"/>
    </source>
</evidence>
<comment type="subcellular location">
    <subcellularLocation>
        <location evidence="6">Nucleus</location>
    </subcellularLocation>
</comment>
<evidence type="ECO:0000256" key="3">
    <source>
        <dbReference type="ARBA" id="ARBA00022771"/>
    </source>
</evidence>
<gene>
    <name evidence="8" type="ORF">PVAP13_6NG288709</name>
</gene>
<keyword evidence="6" id="KW-0539">Nucleus</keyword>
<evidence type="ECO:0000256" key="1">
    <source>
        <dbReference type="ARBA" id="ARBA00005889"/>
    </source>
</evidence>
<evidence type="ECO:0000313" key="8">
    <source>
        <dbReference type="EMBL" id="KAG2577186.1"/>
    </source>
</evidence>
<dbReference type="PANTHER" id="PTHR31669">
    <property type="entry name" value="PROTEIN FAR1-RELATED SEQUENCE 10-RELATED"/>
    <property type="match status" value="1"/>
</dbReference>
<evidence type="ECO:0000256" key="2">
    <source>
        <dbReference type="ARBA" id="ARBA00022723"/>
    </source>
</evidence>
<comment type="caution">
    <text evidence="8">The sequence shown here is derived from an EMBL/GenBank/DDBJ whole genome shotgun (WGS) entry which is preliminary data.</text>
</comment>
<keyword evidence="4 6" id="KW-0862">Zinc</keyword>
<keyword evidence="2 6" id="KW-0479">Metal-binding</keyword>
<evidence type="ECO:0000256" key="4">
    <source>
        <dbReference type="ARBA" id="ARBA00022833"/>
    </source>
</evidence>
<dbReference type="Proteomes" id="UP000823388">
    <property type="component" value="Chromosome 6N"/>
</dbReference>